<name>A0A0D2DRJ0_9EURO</name>
<protein>
    <submittedName>
        <fullName evidence="2">Uncharacterized protein</fullName>
    </submittedName>
</protein>
<feature type="region of interest" description="Disordered" evidence="1">
    <location>
        <begin position="93"/>
        <end position="124"/>
    </location>
</feature>
<dbReference type="HOGENOM" id="CLU_1749411_0_0_1"/>
<evidence type="ECO:0000313" key="2">
    <source>
        <dbReference type="EMBL" id="KIW64832.1"/>
    </source>
</evidence>
<dbReference type="AlphaFoldDB" id="A0A0D2DRJ0"/>
<proteinExistence type="predicted"/>
<sequence length="149" mass="17058">MVRCRLLFDRGDHYSQGCHPRGSHTRVLVGNIKETLAQLEQCRSAAKKYMEPNPLEKRFFDSRAILKSGLAETVKQILDNPVFDHLPACIHRKPTESHGKKTSAPTRPGRHELTFHKDRPQGGQLRKRFGQTHREGMGDRVVRHLAQAF</sequence>
<keyword evidence="3" id="KW-1185">Reference proteome</keyword>
<evidence type="ECO:0000313" key="3">
    <source>
        <dbReference type="Proteomes" id="UP000054266"/>
    </source>
</evidence>
<evidence type="ECO:0000256" key="1">
    <source>
        <dbReference type="SAM" id="MobiDB-lite"/>
    </source>
</evidence>
<dbReference type="Proteomes" id="UP000054266">
    <property type="component" value="Unassembled WGS sequence"/>
</dbReference>
<organism evidence="2 3">
    <name type="scientific">Phialophora macrospora</name>
    <dbReference type="NCBI Taxonomy" id="1851006"/>
    <lineage>
        <taxon>Eukaryota</taxon>
        <taxon>Fungi</taxon>
        <taxon>Dikarya</taxon>
        <taxon>Ascomycota</taxon>
        <taxon>Pezizomycotina</taxon>
        <taxon>Eurotiomycetes</taxon>
        <taxon>Chaetothyriomycetidae</taxon>
        <taxon>Chaetothyriales</taxon>
        <taxon>Herpotrichiellaceae</taxon>
        <taxon>Phialophora</taxon>
    </lineage>
</organism>
<accession>A0A0D2DRJ0</accession>
<feature type="compositionally biased region" description="Basic and acidic residues" evidence="1">
    <location>
        <begin position="109"/>
        <end position="120"/>
    </location>
</feature>
<dbReference type="EMBL" id="KN846960">
    <property type="protein sequence ID" value="KIW64832.1"/>
    <property type="molecule type" value="Genomic_DNA"/>
</dbReference>
<reference evidence="2 3" key="1">
    <citation type="submission" date="2015-01" db="EMBL/GenBank/DDBJ databases">
        <title>The Genome Sequence of Capronia semiimmersa CBS27337.</title>
        <authorList>
            <consortium name="The Broad Institute Genomics Platform"/>
            <person name="Cuomo C."/>
            <person name="de Hoog S."/>
            <person name="Gorbushina A."/>
            <person name="Stielow B."/>
            <person name="Teixiera M."/>
            <person name="Abouelleil A."/>
            <person name="Chapman S.B."/>
            <person name="Priest M."/>
            <person name="Young S.K."/>
            <person name="Wortman J."/>
            <person name="Nusbaum C."/>
            <person name="Birren B."/>
        </authorList>
    </citation>
    <scope>NUCLEOTIDE SEQUENCE [LARGE SCALE GENOMIC DNA]</scope>
    <source>
        <strain evidence="2 3">CBS 27337</strain>
    </source>
</reference>
<gene>
    <name evidence="2" type="ORF">PV04_07138</name>
</gene>